<dbReference type="Gene3D" id="2.60.40.10">
    <property type="entry name" value="Immunoglobulins"/>
    <property type="match status" value="2"/>
</dbReference>
<feature type="non-terminal residue" evidence="1">
    <location>
        <position position="1"/>
    </location>
</feature>
<protein>
    <recommendedName>
        <fullName evidence="2">Fibronectin type-III domain-containing protein</fullName>
    </recommendedName>
</protein>
<proteinExistence type="predicted"/>
<reference evidence="1" key="1">
    <citation type="journal article" date="2015" name="Nature">
        <title>Complex archaea that bridge the gap between prokaryotes and eukaryotes.</title>
        <authorList>
            <person name="Spang A."/>
            <person name="Saw J.H."/>
            <person name="Jorgensen S.L."/>
            <person name="Zaremba-Niedzwiedzka K."/>
            <person name="Martijn J."/>
            <person name="Lind A.E."/>
            <person name="van Eijk R."/>
            <person name="Schleper C."/>
            <person name="Guy L."/>
            <person name="Ettema T.J."/>
        </authorList>
    </citation>
    <scope>NUCLEOTIDE SEQUENCE</scope>
</reference>
<organism evidence="1">
    <name type="scientific">marine sediment metagenome</name>
    <dbReference type="NCBI Taxonomy" id="412755"/>
    <lineage>
        <taxon>unclassified sequences</taxon>
        <taxon>metagenomes</taxon>
        <taxon>ecological metagenomes</taxon>
    </lineage>
</organism>
<accession>A0A0F9BTT0</accession>
<sequence>PLELHFSYNLISVSIIDLTTNDIEGTFYVENLRIDRTEAYIIPSDQFNINYRYDITITSYDVFNQAGTAYSNSTQFTEEDGRLRPSIPSDLQLNSGDTEIYLTWNRDDSEGQEIEFYKIYRATFSFYVRTSDFTNIATISASNNVFTDYTVSNGTVYTYFITAVDIYGNESLNPVGDGYMPSGLISGNSTESASVSPPSGLLGVISGDDAELSWTASIGSFDGYEILRSNENNYSFSVIDYAPVSQITYTDSDALLKDGASYYYLVRKYRNEVDINVTSSSTAPTSSVLIGVATTTNGTSTVSINVSSVVNILNFEDPLIDKTNAAIDVQAGLFRLFNQLALANVTMMPC</sequence>
<dbReference type="AlphaFoldDB" id="A0A0F9BTT0"/>
<name>A0A0F9BTT0_9ZZZZ</name>
<dbReference type="InterPro" id="IPR003961">
    <property type="entry name" value="FN3_dom"/>
</dbReference>
<dbReference type="EMBL" id="LAZR01047610">
    <property type="protein sequence ID" value="KKK93824.1"/>
    <property type="molecule type" value="Genomic_DNA"/>
</dbReference>
<dbReference type="InterPro" id="IPR036116">
    <property type="entry name" value="FN3_sf"/>
</dbReference>
<evidence type="ECO:0000313" key="1">
    <source>
        <dbReference type="EMBL" id="KKK93824.1"/>
    </source>
</evidence>
<gene>
    <name evidence="1" type="ORF">LCGC14_2689020</name>
</gene>
<dbReference type="CDD" id="cd00063">
    <property type="entry name" value="FN3"/>
    <property type="match status" value="1"/>
</dbReference>
<dbReference type="InterPro" id="IPR013783">
    <property type="entry name" value="Ig-like_fold"/>
</dbReference>
<comment type="caution">
    <text evidence="1">The sequence shown here is derived from an EMBL/GenBank/DDBJ whole genome shotgun (WGS) entry which is preliminary data.</text>
</comment>
<dbReference type="SUPFAM" id="SSF49265">
    <property type="entry name" value="Fibronectin type III"/>
    <property type="match status" value="2"/>
</dbReference>
<evidence type="ECO:0008006" key="2">
    <source>
        <dbReference type="Google" id="ProtNLM"/>
    </source>
</evidence>